<accession>A0AA48M2Q6</accession>
<proteinExistence type="predicted"/>
<dbReference type="Pfam" id="PF04773">
    <property type="entry name" value="FecR"/>
    <property type="match status" value="1"/>
</dbReference>
<dbReference type="PANTHER" id="PTHR38731:SF1">
    <property type="entry name" value="FECR PROTEIN DOMAIN-CONTAINING PROTEIN"/>
    <property type="match status" value="1"/>
</dbReference>
<protein>
    <recommendedName>
        <fullName evidence="2">FecR protein domain-containing protein</fullName>
    </recommendedName>
</protein>
<name>A0AA48M2Q6_9ZZZZ</name>
<gene>
    <name evidence="3" type="ORF">AMST5_03861</name>
</gene>
<dbReference type="Gene3D" id="2.60.120.1440">
    <property type="match status" value="1"/>
</dbReference>
<feature type="region of interest" description="Disordered" evidence="1">
    <location>
        <begin position="162"/>
        <end position="187"/>
    </location>
</feature>
<dbReference type="EMBL" id="OY288114">
    <property type="protein sequence ID" value="CAJ0888245.1"/>
    <property type="molecule type" value="Genomic_DNA"/>
</dbReference>
<dbReference type="PANTHER" id="PTHR38731">
    <property type="entry name" value="LIPL45-RELATED LIPOPROTEIN-RELATED"/>
    <property type="match status" value="1"/>
</dbReference>
<organism evidence="3">
    <name type="scientific">freshwater sediment metagenome</name>
    <dbReference type="NCBI Taxonomy" id="556182"/>
    <lineage>
        <taxon>unclassified sequences</taxon>
        <taxon>metagenomes</taxon>
        <taxon>ecological metagenomes</taxon>
    </lineage>
</organism>
<reference evidence="3" key="1">
    <citation type="submission" date="2023-07" db="EMBL/GenBank/DDBJ databases">
        <authorList>
            <person name="Pelsma A.J. K."/>
        </authorList>
    </citation>
    <scope>NUCLEOTIDE SEQUENCE</scope>
</reference>
<dbReference type="InterPro" id="IPR006860">
    <property type="entry name" value="FecR"/>
</dbReference>
<sequence length="273" mass="28576">MIAPTAAVVAAEQIGVAVTVRNEVTGKIQAETVRIASGSDVFGKEIVKTSADSTAHVVMKDNTNLNVGPNSSVTLDNFVFNGDSDYKKASFGLAKGALRFASGQSDKRAYEVRTPLATIGVRGTDYSVEVGERRVPARPGKPAHTEQYSHVEVDHGTVVVCPKNSKEHPNDVDVAENDDDRRSKRRKCGCDEVHEQEAVDVTETCVYQSQFTGQTSQMACGGQCGAPMSYNAATLGSLPGLATAVIAAGAIAGGVVAGANNSNSTEDNTTLSP</sequence>
<dbReference type="AlphaFoldDB" id="A0AA48M2Q6"/>
<evidence type="ECO:0000256" key="1">
    <source>
        <dbReference type="SAM" id="MobiDB-lite"/>
    </source>
</evidence>
<evidence type="ECO:0000259" key="2">
    <source>
        <dbReference type="Pfam" id="PF04773"/>
    </source>
</evidence>
<evidence type="ECO:0000313" key="3">
    <source>
        <dbReference type="EMBL" id="CAJ0888245.1"/>
    </source>
</evidence>
<feature type="domain" description="FecR protein" evidence="2">
    <location>
        <begin position="47"/>
        <end position="133"/>
    </location>
</feature>